<evidence type="ECO:0000256" key="1">
    <source>
        <dbReference type="SAM" id="MobiDB-lite"/>
    </source>
</evidence>
<evidence type="ECO:0000313" key="3">
    <source>
        <dbReference type="Proteomes" id="UP000726737"/>
    </source>
</evidence>
<evidence type="ECO:0000313" key="2">
    <source>
        <dbReference type="EMBL" id="KAG0247330.1"/>
    </source>
</evidence>
<feature type="compositionally biased region" description="Basic and acidic residues" evidence="1">
    <location>
        <begin position="78"/>
        <end position="96"/>
    </location>
</feature>
<feature type="region of interest" description="Disordered" evidence="1">
    <location>
        <begin position="165"/>
        <end position="218"/>
    </location>
</feature>
<gene>
    <name evidence="2" type="ORF">BG011_001661</name>
</gene>
<dbReference type="Proteomes" id="UP000726737">
    <property type="component" value="Unassembled WGS sequence"/>
</dbReference>
<reference evidence="2" key="1">
    <citation type="journal article" date="2020" name="Fungal Divers.">
        <title>Resolving the Mortierellaceae phylogeny through synthesis of multi-gene phylogenetics and phylogenomics.</title>
        <authorList>
            <person name="Vandepol N."/>
            <person name="Liber J."/>
            <person name="Desiro A."/>
            <person name="Na H."/>
            <person name="Kennedy M."/>
            <person name="Barry K."/>
            <person name="Grigoriev I.V."/>
            <person name="Miller A.N."/>
            <person name="O'Donnell K."/>
            <person name="Stajich J.E."/>
            <person name="Bonito G."/>
        </authorList>
    </citation>
    <scope>NUCLEOTIDE SEQUENCE</scope>
    <source>
        <strain evidence="2">KOD948</strain>
    </source>
</reference>
<feature type="compositionally biased region" description="Basic and acidic residues" evidence="1">
    <location>
        <begin position="171"/>
        <end position="200"/>
    </location>
</feature>
<proteinExistence type="predicted"/>
<accession>A0A9P6PL76</accession>
<dbReference type="EMBL" id="JAAAJA010001455">
    <property type="protein sequence ID" value="KAG0247330.1"/>
    <property type="molecule type" value="Genomic_DNA"/>
</dbReference>
<feature type="compositionally biased region" description="Acidic residues" evidence="1">
    <location>
        <begin position="201"/>
        <end position="214"/>
    </location>
</feature>
<comment type="caution">
    <text evidence="2">The sequence shown here is derived from an EMBL/GenBank/DDBJ whole genome shotgun (WGS) entry which is preliminary data.</text>
</comment>
<dbReference type="OrthoDB" id="8121437at2759"/>
<dbReference type="AlphaFoldDB" id="A0A9P6PL76"/>
<sequence length="239" mass="26728">MEQQTWPESASRSIVGDFYSILLELDSYGLNHLAIETYPKWARRVIDAERQRRPRNGPILAFSAYGLREKAVVQAHIPKEVDRSAPPEDAADEPKLPETASRSIIGIFYSNLLNLDLDALNCLSVTKYPAWARRTVEAEQQRRKQNGPAPPSKSQKAAILTIGETGTQKDIAVEAHTPKEVDESVPPKDVDESVTPKDVDESAPPEDANDEPDWPEVVNRSMIGSFYSKLLTQDQDDLY</sequence>
<keyword evidence="3" id="KW-1185">Reference proteome</keyword>
<organism evidence="2 3">
    <name type="scientific">Mortierella polycephala</name>
    <dbReference type="NCBI Taxonomy" id="41804"/>
    <lineage>
        <taxon>Eukaryota</taxon>
        <taxon>Fungi</taxon>
        <taxon>Fungi incertae sedis</taxon>
        <taxon>Mucoromycota</taxon>
        <taxon>Mortierellomycotina</taxon>
        <taxon>Mortierellomycetes</taxon>
        <taxon>Mortierellales</taxon>
        <taxon>Mortierellaceae</taxon>
        <taxon>Mortierella</taxon>
    </lineage>
</organism>
<feature type="region of interest" description="Disordered" evidence="1">
    <location>
        <begin position="78"/>
        <end position="97"/>
    </location>
</feature>
<feature type="non-terminal residue" evidence="2">
    <location>
        <position position="239"/>
    </location>
</feature>
<protein>
    <submittedName>
        <fullName evidence="2">Uncharacterized protein</fullName>
    </submittedName>
</protein>
<name>A0A9P6PL76_9FUNG</name>